<gene>
    <name evidence="3" type="ORF">NP603_10755</name>
</gene>
<dbReference type="InterPro" id="IPR049672">
    <property type="entry name" value="Xrt_dep_XDP1"/>
</dbReference>
<evidence type="ECO:0000259" key="2">
    <source>
        <dbReference type="Pfam" id="PF07589"/>
    </source>
</evidence>
<dbReference type="Pfam" id="PF07589">
    <property type="entry name" value="PEP-CTERM"/>
    <property type="match status" value="1"/>
</dbReference>
<name>A0ABT1UH96_9GAMM</name>
<dbReference type="Proteomes" id="UP001524569">
    <property type="component" value="Unassembled WGS sequence"/>
</dbReference>
<keyword evidence="1" id="KW-0732">Signal</keyword>
<dbReference type="NCBIfam" id="TIGR02595">
    <property type="entry name" value="PEP_CTERM"/>
    <property type="match status" value="1"/>
</dbReference>
<evidence type="ECO:0000313" key="4">
    <source>
        <dbReference type="Proteomes" id="UP001524569"/>
    </source>
</evidence>
<proteinExistence type="predicted"/>
<evidence type="ECO:0000313" key="3">
    <source>
        <dbReference type="EMBL" id="MCQ8181590.1"/>
    </source>
</evidence>
<reference evidence="3 4" key="1">
    <citation type="submission" date="2022-07" db="EMBL/GenBank/DDBJ databases">
        <title>Methylomonas rivi sp. nov., Methylomonas rosea sp. nov., Methylomonas aureus sp. nov. and Methylomonas subterranea sp. nov., four novel methanotrophs isolated from a freshwater creek and the deep terrestrial subsurface.</title>
        <authorList>
            <person name="Abin C."/>
            <person name="Sankaranarayanan K."/>
            <person name="Garner C."/>
            <person name="Sindelar R."/>
            <person name="Kotary K."/>
            <person name="Garner R."/>
            <person name="Barclay S."/>
            <person name="Lawson P."/>
            <person name="Krumholz L."/>
        </authorList>
    </citation>
    <scope>NUCLEOTIDE SEQUENCE [LARGE SCALE GENOMIC DNA]</scope>
    <source>
        <strain evidence="3 4">SURF-1</strain>
    </source>
</reference>
<feature type="signal peptide" evidence="1">
    <location>
        <begin position="1"/>
        <end position="20"/>
    </location>
</feature>
<feature type="chain" id="PRO_5045956519" evidence="1">
    <location>
        <begin position="21"/>
        <end position="248"/>
    </location>
</feature>
<keyword evidence="4" id="KW-1185">Reference proteome</keyword>
<dbReference type="RefSeq" id="WP_256610884.1">
    <property type="nucleotide sequence ID" value="NZ_JANIBM010000010.1"/>
</dbReference>
<organism evidence="3 4">
    <name type="scientific">Methylomonas aurea</name>
    <dbReference type="NCBI Taxonomy" id="2952224"/>
    <lineage>
        <taxon>Bacteria</taxon>
        <taxon>Pseudomonadati</taxon>
        <taxon>Pseudomonadota</taxon>
        <taxon>Gammaproteobacteria</taxon>
        <taxon>Methylococcales</taxon>
        <taxon>Methylococcaceae</taxon>
        <taxon>Methylomonas</taxon>
    </lineage>
</organism>
<dbReference type="EMBL" id="JANIBM010000010">
    <property type="protein sequence ID" value="MCQ8181590.1"/>
    <property type="molecule type" value="Genomic_DNA"/>
</dbReference>
<sequence length="248" mass="26118">MTRKYLAITALLLAPLAASATTWSFNGTGTTVPSGIKSIQAFSINSGNTTFSTATSWTAYSGGIGVKGFSSESTAEPQHATDNNGNLEAILFRFDESTILDKLSIGWPSTIAYDSDISVLRYIGTVDSTGALPSTSNISGESISQLLSRGWEFVGSYNTVKGTEEDINPDHLSSSYWLISAYSSSWGSGKGETTQVDNGNDYFKLLSLTSGAPGTTPGTSVPEPTSLLLLAGGMLGWRLNRKNQALAA</sequence>
<accession>A0ABT1UH96</accession>
<protein>
    <submittedName>
        <fullName evidence="3">PEP-CTERM sorting domain-containing protein</fullName>
    </submittedName>
</protein>
<comment type="caution">
    <text evidence="3">The sequence shown here is derived from an EMBL/GenBank/DDBJ whole genome shotgun (WGS) entry which is preliminary data.</text>
</comment>
<dbReference type="NCBIfam" id="NF041927">
    <property type="entry name" value="Xrt_dep_XDP1"/>
    <property type="match status" value="1"/>
</dbReference>
<dbReference type="InterPro" id="IPR013424">
    <property type="entry name" value="Ice-binding_C"/>
</dbReference>
<evidence type="ECO:0000256" key="1">
    <source>
        <dbReference type="SAM" id="SignalP"/>
    </source>
</evidence>
<feature type="domain" description="Ice-binding protein C-terminal" evidence="2">
    <location>
        <begin position="220"/>
        <end position="242"/>
    </location>
</feature>